<gene>
    <name evidence="4" type="ORF">O0S08_24500</name>
</gene>
<evidence type="ECO:0000259" key="2">
    <source>
        <dbReference type="Pfam" id="PF13676"/>
    </source>
</evidence>
<feature type="repeat" description="WD" evidence="1">
    <location>
        <begin position="1087"/>
        <end position="1128"/>
    </location>
</feature>
<evidence type="ECO:0000313" key="5">
    <source>
        <dbReference type="Proteomes" id="UP001164459"/>
    </source>
</evidence>
<dbReference type="SUPFAM" id="SSF52200">
    <property type="entry name" value="Toll/Interleukin receptor TIR domain"/>
    <property type="match status" value="1"/>
</dbReference>
<dbReference type="SUPFAM" id="SSF50998">
    <property type="entry name" value="Quinoprotein alcohol dehydrogenase-like"/>
    <property type="match status" value="1"/>
</dbReference>
<dbReference type="Gene3D" id="3.40.50.10140">
    <property type="entry name" value="Toll/interleukin-1 receptor homology (TIR) domain"/>
    <property type="match status" value="1"/>
</dbReference>
<dbReference type="RefSeq" id="WP_269041662.1">
    <property type="nucleotide sequence ID" value="NZ_CP114040.1"/>
</dbReference>
<evidence type="ECO:0000259" key="3">
    <source>
        <dbReference type="Pfam" id="PF20703"/>
    </source>
</evidence>
<dbReference type="Pfam" id="PF20703">
    <property type="entry name" value="nSTAND1"/>
    <property type="match status" value="1"/>
</dbReference>
<dbReference type="InterPro" id="IPR049052">
    <property type="entry name" value="nSTAND1"/>
</dbReference>
<dbReference type="Pfam" id="PF00400">
    <property type="entry name" value="WD40"/>
    <property type="match status" value="2"/>
</dbReference>
<dbReference type="SUPFAM" id="SSF52540">
    <property type="entry name" value="P-loop containing nucleoside triphosphate hydrolases"/>
    <property type="match status" value="1"/>
</dbReference>
<dbReference type="InterPro" id="IPR000157">
    <property type="entry name" value="TIR_dom"/>
</dbReference>
<dbReference type="InterPro" id="IPR015943">
    <property type="entry name" value="WD40/YVTN_repeat-like_dom_sf"/>
</dbReference>
<dbReference type="Proteomes" id="UP001164459">
    <property type="component" value="Chromosome"/>
</dbReference>
<proteinExistence type="predicted"/>
<protein>
    <submittedName>
        <fullName evidence="4">TIR domain-containing protein</fullName>
    </submittedName>
</protein>
<dbReference type="PANTHER" id="PTHR19879">
    <property type="entry name" value="TRANSCRIPTION INITIATION FACTOR TFIID"/>
    <property type="match status" value="1"/>
</dbReference>
<dbReference type="PANTHER" id="PTHR19879:SF9">
    <property type="entry name" value="TRANSCRIPTION INITIATION FACTOR TFIID SUBUNIT 5"/>
    <property type="match status" value="1"/>
</dbReference>
<dbReference type="SMART" id="SM00320">
    <property type="entry name" value="WD40"/>
    <property type="match status" value="7"/>
</dbReference>
<dbReference type="InterPro" id="IPR035897">
    <property type="entry name" value="Toll_tir_struct_dom_sf"/>
</dbReference>
<dbReference type="PROSITE" id="PS50082">
    <property type="entry name" value="WD_REPEATS_2"/>
    <property type="match status" value="3"/>
</dbReference>
<feature type="domain" description="Novel STAND NTPase 1" evidence="3">
    <location>
        <begin position="313"/>
        <end position="704"/>
    </location>
</feature>
<dbReference type="Pfam" id="PF13676">
    <property type="entry name" value="TIR_2"/>
    <property type="match status" value="1"/>
</dbReference>
<keyword evidence="1" id="KW-0853">WD repeat</keyword>
<name>A0ABY7HJ95_9BACT</name>
<dbReference type="InterPro" id="IPR027417">
    <property type="entry name" value="P-loop_NTPase"/>
</dbReference>
<feature type="repeat" description="WD" evidence="1">
    <location>
        <begin position="1003"/>
        <end position="1036"/>
    </location>
</feature>
<sequence length="1226" mass="134190">MLDGGDPGTDGGVMVDSIGADDRVRASWIFVRFCETVEIVPPILRSFPQYVLPGELELLRRHIVGHGLTESIERQIFQLMCSLFTGDAFRSWIGRMPGGEVIAALLPGSIASTSAVIEGGLEVLHRRGLLDRSFFARLATEFPRRSREIERLERAWSGDVRGLAPALQARDCHVFLSHHPLDKQVVIRLARALEFAGVHVWLDCWDIRPGEDVEPAIRRAVSQADLVLCCVGARGLAIRQRCELDMAASANVRRLFVRLPGGSSVMLSEPDVPVYELTDQDDAGGALAGYILGAMGGGRPDHRSHGPFAEGSPYPGLQSFDVANARWFYGRERETASVLEALVQRRWLWLLGNSGSGKSSLARAGVAAWWPTWTDDPGAAIVLRPGQRPAEAFAQAVSGLPRAFGRPPPSLQEQRELRLCPDLLLELLHRVQDEGRARPILVVLDQSEEIFDELGELRTGAAQVLTALAAATEHPAFHVHVLATIRADFLPRLLRLGALPEACRSGVHFAVPHLTEELGEALRGPAGLAGGFIEPAVMDVLLSAVRARPESLPLVQATMEDLWRGSPDKILRRSQLGDGDVLARALTLRFAAMERAGSQPADAWEVVFANLTELGEDEAPRRRTAPLAALVPVMPVIESLVKHRLVVVHQHGLDGDGVVEVIHESVFAASAAWSAWIATNRERLRLRLEIERDAQRWTNGGRSDDLLLRGALLYAASSVAAELRLEAQTFVKASLAESQRQARRWRRLKRSSVLVLTVLVGALVVQWRRATVEAASALSESARNRDRYIMSQALLLPLHARALAPYLLREVKAPDPTLFRSALARGGPLLTHIFHPPTNSKELIYRVAVSPGGEHVAASYGGIVRSWDVSADGAPLEFKRRSVVQALAFSASGRDLFTGSLDGAVLRYALDEPNSPEQLREPDGDSVTELVASADGDVIVAVFGKKVEVLYRATPHRSRVLSGWDAALDCAALSPDGGEVVLGFGDGMVWRWRIEEDGEPRRLTGHLGRITSIEFTRGGDRFVTSSGDGTARVWSLAPDVPPLVLRGHNAVVSRARFSRDGRRVLTIGEDILPRIWTLGMPDAPVVLNGHSAPTISGDFSPDGARVVTSAADLTARVWQVADGRELAVLGAHESSTMFTTAFLRDARHVMTFADETLRLWDLDPEVQLEGCLLPDERRGYLAEAEDVALAGWRSCELRYGRLQAGTPTDRKDRQFDFSAFVETRER</sequence>
<feature type="domain" description="TIR" evidence="2">
    <location>
        <begin position="174"/>
        <end position="259"/>
    </location>
</feature>
<organism evidence="4 5">
    <name type="scientific">Nannocystis punicea</name>
    <dbReference type="NCBI Taxonomy" id="2995304"/>
    <lineage>
        <taxon>Bacteria</taxon>
        <taxon>Pseudomonadati</taxon>
        <taxon>Myxococcota</taxon>
        <taxon>Polyangia</taxon>
        <taxon>Nannocystales</taxon>
        <taxon>Nannocystaceae</taxon>
        <taxon>Nannocystis</taxon>
    </lineage>
</organism>
<feature type="repeat" description="WD" evidence="1">
    <location>
        <begin position="1045"/>
        <end position="1078"/>
    </location>
</feature>
<dbReference type="Gene3D" id="2.130.10.10">
    <property type="entry name" value="YVTN repeat-like/Quinoprotein amine dehydrogenase"/>
    <property type="match status" value="2"/>
</dbReference>
<dbReference type="PROSITE" id="PS50294">
    <property type="entry name" value="WD_REPEATS_REGION"/>
    <property type="match status" value="2"/>
</dbReference>
<dbReference type="InterPro" id="IPR001680">
    <property type="entry name" value="WD40_rpt"/>
</dbReference>
<reference evidence="4" key="1">
    <citation type="submission" date="2022-11" db="EMBL/GenBank/DDBJ databases">
        <title>Minimal conservation of predation-associated metabolite biosynthetic gene clusters underscores biosynthetic potential of Myxococcota including descriptions for ten novel species: Archangium lansinium sp. nov., Myxococcus landrumus sp. nov., Nannocystis bai.</title>
        <authorList>
            <person name="Ahearne A."/>
            <person name="Stevens C."/>
            <person name="Dowd S."/>
        </authorList>
    </citation>
    <scope>NUCLEOTIDE SEQUENCE</scope>
    <source>
        <strain evidence="4">Fl3</strain>
    </source>
</reference>
<evidence type="ECO:0000256" key="1">
    <source>
        <dbReference type="PROSITE-ProRule" id="PRU00221"/>
    </source>
</evidence>
<evidence type="ECO:0000313" key="4">
    <source>
        <dbReference type="EMBL" id="WAS99301.1"/>
    </source>
</evidence>
<accession>A0ABY7HJ95</accession>
<dbReference type="InterPro" id="IPR011047">
    <property type="entry name" value="Quinoprotein_ADH-like_sf"/>
</dbReference>
<dbReference type="EMBL" id="CP114040">
    <property type="protein sequence ID" value="WAS99301.1"/>
    <property type="molecule type" value="Genomic_DNA"/>
</dbReference>
<keyword evidence="5" id="KW-1185">Reference proteome</keyword>